<dbReference type="InterPro" id="IPR036439">
    <property type="entry name" value="Dockerin_dom_sf"/>
</dbReference>
<organism evidence="4 5">
    <name type="scientific">Candidatus Jorgensenbacteria bacterium RIFCSPLOWO2_01_FULL_45_25b</name>
    <dbReference type="NCBI Taxonomy" id="1798471"/>
    <lineage>
        <taxon>Bacteria</taxon>
        <taxon>Candidatus Joergenseniibacteriota</taxon>
    </lineage>
</organism>
<evidence type="ECO:0000313" key="5">
    <source>
        <dbReference type="Proteomes" id="UP000176996"/>
    </source>
</evidence>
<dbReference type="EMBL" id="MFKK01000023">
    <property type="protein sequence ID" value="OGG40639.1"/>
    <property type="molecule type" value="Genomic_DNA"/>
</dbReference>
<dbReference type="AlphaFoldDB" id="A0A1F6BUP6"/>
<dbReference type="InterPro" id="IPR018247">
    <property type="entry name" value="EF_Hand_1_Ca_BS"/>
</dbReference>
<dbReference type="InterPro" id="IPR016134">
    <property type="entry name" value="Dockerin_dom"/>
</dbReference>
<dbReference type="GO" id="GO:0000272">
    <property type="term" value="P:polysaccharide catabolic process"/>
    <property type="evidence" value="ECO:0007669"/>
    <property type="project" value="InterPro"/>
</dbReference>
<dbReference type="GO" id="GO:0004553">
    <property type="term" value="F:hydrolase activity, hydrolyzing O-glycosyl compounds"/>
    <property type="evidence" value="ECO:0007669"/>
    <property type="project" value="InterPro"/>
</dbReference>
<dbReference type="CDD" id="cd14254">
    <property type="entry name" value="Dockerin_II"/>
    <property type="match status" value="1"/>
</dbReference>
<dbReference type="Gene3D" id="1.10.1330.10">
    <property type="entry name" value="Dockerin domain"/>
    <property type="match status" value="1"/>
</dbReference>
<evidence type="ECO:0000256" key="2">
    <source>
        <dbReference type="SAM" id="SignalP"/>
    </source>
</evidence>
<feature type="domain" description="Dockerin" evidence="3">
    <location>
        <begin position="156"/>
        <end position="218"/>
    </location>
</feature>
<evidence type="ECO:0000313" key="4">
    <source>
        <dbReference type="EMBL" id="OGG40639.1"/>
    </source>
</evidence>
<dbReference type="STRING" id="1798471.A3A21_03020"/>
<dbReference type="InterPro" id="IPR002105">
    <property type="entry name" value="Dockerin_1_rpt"/>
</dbReference>
<name>A0A1F6BUP6_9BACT</name>
<sequence length="218" mass="23806">MKKFVFVFLFLPFFVFAQSGTNTLSFYTLSGKTSLGTKTRPGIVALSPDLLEKHPLGSCVKVVVPGKDEKVLRVEDRTAKERTDRTTGRKISIQKRIDVWTPRGTVPSEGVFRNVHIETAACPSDSERGGEGESSHDASGGDGVFFQASKGSLDFHSCPFADINGDGRIDIVDLVLVGRVFGESNLLDSDINRADVNRDAVVDILDLVLIAQRFGERC</sequence>
<proteinExistence type="predicted"/>
<feature type="signal peptide" evidence="2">
    <location>
        <begin position="1"/>
        <end position="17"/>
    </location>
</feature>
<gene>
    <name evidence="4" type="ORF">A3A21_03020</name>
</gene>
<reference evidence="4 5" key="1">
    <citation type="journal article" date="2016" name="Nat. Commun.">
        <title>Thousands of microbial genomes shed light on interconnected biogeochemical processes in an aquifer system.</title>
        <authorList>
            <person name="Anantharaman K."/>
            <person name="Brown C.T."/>
            <person name="Hug L.A."/>
            <person name="Sharon I."/>
            <person name="Castelle C.J."/>
            <person name="Probst A.J."/>
            <person name="Thomas B.C."/>
            <person name="Singh A."/>
            <person name="Wilkins M.J."/>
            <person name="Karaoz U."/>
            <person name="Brodie E.L."/>
            <person name="Williams K.H."/>
            <person name="Hubbard S.S."/>
            <person name="Banfield J.F."/>
        </authorList>
    </citation>
    <scope>NUCLEOTIDE SEQUENCE [LARGE SCALE GENOMIC DNA]</scope>
</reference>
<dbReference type="Pfam" id="PF00404">
    <property type="entry name" value="Dockerin_1"/>
    <property type="match status" value="1"/>
</dbReference>
<feature type="compositionally biased region" description="Basic and acidic residues" evidence="1">
    <location>
        <begin position="125"/>
        <end position="136"/>
    </location>
</feature>
<comment type="caution">
    <text evidence="4">The sequence shown here is derived from an EMBL/GenBank/DDBJ whole genome shotgun (WGS) entry which is preliminary data.</text>
</comment>
<evidence type="ECO:0000259" key="3">
    <source>
        <dbReference type="PROSITE" id="PS51766"/>
    </source>
</evidence>
<dbReference type="SUPFAM" id="SSF63446">
    <property type="entry name" value="Type I dockerin domain"/>
    <property type="match status" value="1"/>
</dbReference>
<keyword evidence="2" id="KW-0732">Signal</keyword>
<accession>A0A1F6BUP6</accession>
<dbReference type="Proteomes" id="UP000176996">
    <property type="component" value="Unassembled WGS sequence"/>
</dbReference>
<dbReference type="PROSITE" id="PS51766">
    <property type="entry name" value="DOCKERIN"/>
    <property type="match status" value="1"/>
</dbReference>
<feature type="chain" id="PRO_5009523187" description="Dockerin domain-containing protein" evidence="2">
    <location>
        <begin position="18"/>
        <end position="218"/>
    </location>
</feature>
<protein>
    <recommendedName>
        <fullName evidence="3">Dockerin domain-containing protein</fullName>
    </recommendedName>
</protein>
<feature type="region of interest" description="Disordered" evidence="1">
    <location>
        <begin position="122"/>
        <end position="141"/>
    </location>
</feature>
<evidence type="ECO:0000256" key="1">
    <source>
        <dbReference type="SAM" id="MobiDB-lite"/>
    </source>
</evidence>
<dbReference type="PROSITE" id="PS00018">
    <property type="entry name" value="EF_HAND_1"/>
    <property type="match status" value="1"/>
</dbReference>